<dbReference type="PANTHER" id="PTHR11085">
    <property type="entry name" value="NAD-DEPENDENT PROTEIN DEACYLASE SIRTUIN-5, MITOCHONDRIAL-RELATED"/>
    <property type="match status" value="1"/>
</dbReference>
<evidence type="ECO:0000313" key="10">
    <source>
        <dbReference type="EMBL" id="WAR23309.1"/>
    </source>
</evidence>
<feature type="region of interest" description="Disordered" evidence="8">
    <location>
        <begin position="118"/>
        <end position="159"/>
    </location>
</feature>
<dbReference type="InterPro" id="IPR026590">
    <property type="entry name" value="Ssirtuin_cat_dom"/>
</dbReference>
<feature type="binding site" evidence="7">
    <location>
        <position position="186"/>
    </location>
    <ligand>
        <name>Zn(2+)</name>
        <dbReference type="ChEBI" id="CHEBI:29105"/>
    </ligand>
</feature>
<dbReference type="Pfam" id="PF02146">
    <property type="entry name" value="SIR2"/>
    <property type="match status" value="1"/>
</dbReference>
<feature type="active site" description="Proton acceptor" evidence="7">
    <location>
        <position position="175"/>
    </location>
</feature>
<dbReference type="SUPFAM" id="SSF52467">
    <property type="entry name" value="DHS-like NAD/FAD-binding domain"/>
    <property type="match status" value="1"/>
</dbReference>
<keyword evidence="3 7" id="KW-0479">Metal-binding</keyword>
<feature type="binding site" evidence="7">
    <location>
        <position position="238"/>
    </location>
    <ligand>
        <name>Zn(2+)</name>
        <dbReference type="ChEBI" id="CHEBI:29105"/>
    </ligand>
</feature>
<evidence type="ECO:0000256" key="3">
    <source>
        <dbReference type="ARBA" id="ARBA00022723"/>
    </source>
</evidence>
<accession>A0ABY7FPQ8</accession>
<dbReference type="Gene3D" id="3.40.50.1220">
    <property type="entry name" value="TPP-binding domain"/>
    <property type="match status" value="1"/>
</dbReference>
<comment type="similarity">
    <text evidence="6">Belongs to the sirtuin family. Class IV subfamily.</text>
</comment>
<dbReference type="EMBL" id="CP111024">
    <property type="protein sequence ID" value="WAR23309.1"/>
    <property type="molecule type" value="Genomic_DNA"/>
</dbReference>
<protein>
    <recommendedName>
        <fullName evidence="1">protein acetyllysine N-acetyltransferase</fullName>
        <ecNumber evidence="1">2.3.1.286</ecNumber>
    </recommendedName>
</protein>
<keyword evidence="5" id="KW-0520">NAD</keyword>
<feature type="binding site" evidence="7">
    <location>
        <position position="183"/>
    </location>
    <ligand>
        <name>Zn(2+)</name>
        <dbReference type="ChEBI" id="CHEBI:29105"/>
    </ligand>
</feature>
<evidence type="ECO:0000256" key="8">
    <source>
        <dbReference type="SAM" id="MobiDB-lite"/>
    </source>
</evidence>
<evidence type="ECO:0000256" key="1">
    <source>
        <dbReference type="ARBA" id="ARBA00012928"/>
    </source>
</evidence>
<dbReference type="InterPro" id="IPR050134">
    <property type="entry name" value="NAD-dep_sirtuin_deacylases"/>
</dbReference>
<dbReference type="Gene3D" id="2.20.28.200">
    <property type="match status" value="1"/>
</dbReference>
<dbReference type="EC" id="2.3.1.286" evidence="1"/>
<keyword evidence="11" id="KW-1185">Reference proteome</keyword>
<organism evidence="10 11">
    <name type="scientific">Mya arenaria</name>
    <name type="common">Soft-shell clam</name>
    <dbReference type="NCBI Taxonomy" id="6604"/>
    <lineage>
        <taxon>Eukaryota</taxon>
        <taxon>Metazoa</taxon>
        <taxon>Spiralia</taxon>
        <taxon>Lophotrochozoa</taxon>
        <taxon>Mollusca</taxon>
        <taxon>Bivalvia</taxon>
        <taxon>Autobranchia</taxon>
        <taxon>Heteroconchia</taxon>
        <taxon>Euheterodonta</taxon>
        <taxon>Imparidentia</taxon>
        <taxon>Neoheterodontei</taxon>
        <taxon>Myida</taxon>
        <taxon>Myoidea</taxon>
        <taxon>Myidae</taxon>
        <taxon>Mya</taxon>
    </lineage>
</organism>
<keyword evidence="4 7" id="KW-0862">Zinc</keyword>
<reference evidence="10" key="1">
    <citation type="submission" date="2022-11" db="EMBL/GenBank/DDBJ databases">
        <title>Centuries of genome instability and evolution in soft-shell clam transmissible cancer (bioRxiv).</title>
        <authorList>
            <person name="Hart S.F.M."/>
            <person name="Yonemitsu M.A."/>
            <person name="Giersch R.M."/>
            <person name="Beal B.F."/>
            <person name="Arriagada G."/>
            <person name="Davis B.W."/>
            <person name="Ostrander E.A."/>
            <person name="Goff S.P."/>
            <person name="Metzger M.J."/>
        </authorList>
    </citation>
    <scope>NUCLEOTIDE SEQUENCE</scope>
    <source>
        <strain evidence="10">MELC-2E11</strain>
        <tissue evidence="10">Siphon/mantle</tissue>
    </source>
</reference>
<dbReference type="Proteomes" id="UP001164746">
    <property type="component" value="Chromosome 13"/>
</dbReference>
<dbReference type="InterPro" id="IPR003000">
    <property type="entry name" value="Sirtuin"/>
</dbReference>
<evidence type="ECO:0000313" key="11">
    <source>
        <dbReference type="Proteomes" id="UP001164746"/>
    </source>
</evidence>
<evidence type="ECO:0000256" key="7">
    <source>
        <dbReference type="PROSITE-ProRule" id="PRU00236"/>
    </source>
</evidence>
<evidence type="ECO:0000256" key="4">
    <source>
        <dbReference type="ARBA" id="ARBA00022833"/>
    </source>
</evidence>
<dbReference type="PROSITE" id="PS50305">
    <property type="entry name" value="SIRTUIN"/>
    <property type="match status" value="1"/>
</dbReference>
<dbReference type="PANTHER" id="PTHR11085:SF12">
    <property type="entry name" value="NAD-DEPENDENT PROTEIN DEACYLASE SIRTUIN-6"/>
    <property type="match status" value="1"/>
</dbReference>
<feature type="binding site" evidence="7">
    <location>
        <position position="243"/>
    </location>
    <ligand>
        <name>Zn(2+)</name>
        <dbReference type="ChEBI" id="CHEBI:29105"/>
    </ligand>
</feature>
<feature type="compositionally biased region" description="Basic and acidic residues" evidence="8">
    <location>
        <begin position="128"/>
        <end position="149"/>
    </location>
</feature>
<sequence>MDGFCKKCCLKSCKIPDGNLDSRIEVKTVLPEANKFSEMKQKMLVKWKLNGEAEFHKKCWEEILILMRETLIKDEARQAAQWIKSAKHLVAFTGAGISTSAGIGDYRGKAGKWTEEDQAVARATTSEEPAKKKSRTQEALEPKSEKQNETSDVSQNGDGLHRLSGIPVDGIAELHGNVFIEYCEKCGKKYERCSYVLDDESSQYYEELEDYGETKAKKRKYAAQCELCGLSHRTGRKCDVKGCRGNLRDTIINFRDNLEVEILGEAEEMCASCDVMLCLGTTLMVTPACDLVKNMTSRDKLIICNRRRGCRVFGDCDMFMREVMHNIYEPEDIAIWESDRKRRMDLYNKLRE</sequence>
<evidence type="ECO:0000259" key="9">
    <source>
        <dbReference type="PROSITE" id="PS50305"/>
    </source>
</evidence>
<feature type="domain" description="Deacetylase sirtuin-type" evidence="9">
    <location>
        <begin position="69"/>
        <end position="330"/>
    </location>
</feature>
<gene>
    <name evidence="10" type="ORF">MAR_036978</name>
</gene>
<evidence type="ECO:0000256" key="6">
    <source>
        <dbReference type="ARBA" id="ARBA00038170"/>
    </source>
</evidence>
<name>A0ABY7FPQ8_MYAAR</name>
<evidence type="ECO:0000256" key="2">
    <source>
        <dbReference type="ARBA" id="ARBA00022679"/>
    </source>
</evidence>
<evidence type="ECO:0000256" key="5">
    <source>
        <dbReference type="ARBA" id="ARBA00023027"/>
    </source>
</evidence>
<dbReference type="InterPro" id="IPR029035">
    <property type="entry name" value="DHS-like_NAD/FAD-binding_dom"/>
</dbReference>
<proteinExistence type="inferred from homology"/>
<keyword evidence="2" id="KW-0808">Transferase</keyword>